<dbReference type="Pfam" id="PF08445">
    <property type="entry name" value="FR47"/>
    <property type="match status" value="1"/>
</dbReference>
<dbReference type="Proteomes" id="UP001164305">
    <property type="component" value="Chromosome"/>
</dbReference>
<dbReference type="Gene3D" id="3.40.630.30">
    <property type="match status" value="1"/>
</dbReference>
<dbReference type="CDD" id="cd04301">
    <property type="entry name" value="NAT_SF"/>
    <property type="match status" value="1"/>
</dbReference>
<dbReference type="EMBL" id="CP107020">
    <property type="protein sequence ID" value="UYG17280.1"/>
    <property type="molecule type" value="Genomic_DNA"/>
</dbReference>
<evidence type="ECO:0000313" key="6">
    <source>
        <dbReference type="Proteomes" id="UP001164305"/>
    </source>
</evidence>
<dbReference type="EC" id="2.3.1.-" evidence="5"/>
<evidence type="ECO:0000256" key="2">
    <source>
        <dbReference type="ARBA" id="ARBA00023315"/>
    </source>
</evidence>
<dbReference type="PROSITE" id="PS51186">
    <property type="entry name" value="GNAT"/>
    <property type="match status" value="1"/>
</dbReference>
<dbReference type="PANTHER" id="PTHR43420:SF3">
    <property type="entry name" value="N-ACETYLTRANSFERASE DOMAIN-CONTAINING PROTEIN"/>
    <property type="match status" value="1"/>
</dbReference>
<evidence type="ECO:0000256" key="1">
    <source>
        <dbReference type="ARBA" id="ARBA00022679"/>
    </source>
</evidence>
<feature type="domain" description="N-acetyltransferase" evidence="4">
    <location>
        <begin position="132"/>
        <end position="259"/>
    </location>
</feature>
<name>A0ABY6G2H6_9MICO</name>
<dbReference type="PANTHER" id="PTHR43420">
    <property type="entry name" value="ACETYLTRANSFERASE"/>
    <property type="match status" value="1"/>
</dbReference>
<dbReference type="InterPro" id="IPR016181">
    <property type="entry name" value="Acyl_CoA_acyltransferase"/>
</dbReference>
<dbReference type="SUPFAM" id="SSF55729">
    <property type="entry name" value="Acyl-CoA N-acyltransferases (Nat)"/>
    <property type="match status" value="1"/>
</dbReference>
<keyword evidence="6" id="KW-1185">Reference proteome</keyword>
<dbReference type="GO" id="GO:0016746">
    <property type="term" value="F:acyltransferase activity"/>
    <property type="evidence" value="ECO:0007669"/>
    <property type="project" value="UniProtKB-KW"/>
</dbReference>
<organism evidence="5 6">
    <name type="scientific">Brachybacterium huguangmaarense</name>
    <dbReference type="NCBI Taxonomy" id="1652028"/>
    <lineage>
        <taxon>Bacteria</taxon>
        <taxon>Bacillati</taxon>
        <taxon>Actinomycetota</taxon>
        <taxon>Actinomycetes</taxon>
        <taxon>Micrococcales</taxon>
        <taxon>Dermabacteraceae</taxon>
        <taxon>Brachybacterium</taxon>
    </lineage>
</organism>
<sequence length="259" mass="27699">MSTAHEAAQPGEADPIPAGSVVGEDAPAAADLVLDDPALDNPAWSSLTGAHARFASGNALVQRYPEDVCPFVGIKGWSDPDVWDAIIDVFGHGAEIGISHAEPTLPDGWARLGTHPGVQLVQTARLKPRPYEEAVELDLEDAPDMLDLVQRTQPGPFLPRTVQMGRYIGVRRDGKLVAMAGERLHPAGWTEISAVCVDPAYRRQGLASRLVLDVAHGIQGRGDKALMHASAANTAAISGYQKLGFRLRRRTPFGAVRTP</sequence>
<dbReference type="InterPro" id="IPR000182">
    <property type="entry name" value="GNAT_dom"/>
</dbReference>
<dbReference type="InterPro" id="IPR050680">
    <property type="entry name" value="YpeA/RimI_acetyltransf"/>
</dbReference>
<protein>
    <submittedName>
        <fullName evidence="5">GNAT family N-acetyltransferase</fullName>
        <ecNumber evidence="5">2.3.1.-</ecNumber>
    </submittedName>
</protein>
<reference evidence="5" key="1">
    <citation type="submission" date="2022-10" db="EMBL/GenBank/DDBJ databases">
        <title>Whole-Genome Sequencing of Brachybacterium huguangmaarense BRM-3, Isolated from Betula schmidtii.</title>
        <authorList>
            <person name="Haam D."/>
        </authorList>
    </citation>
    <scope>NUCLEOTIDE SEQUENCE</scope>
    <source>
        <strain evidence="5">BRM-3</strain>
    </source>
</reference>
<evidence type="ECO:0000259" key="4">
    <source>
        <dbReference type="PROSITE" id="PS51186"/>
    </source>
</evidence>
<dbReference type="InterPro" id="IPR013653">
    <property type="entry name" value="GCN5-like_dom"/>
</dbReference>
<evidence type="ECO:0000256" key="3">
    <source>
        <dbReference type="SAM" id="MobiDB-lite"/>
    </source>
</evidence>
<gene>
    <name evidence="5" type="ORF">BRM3_02265</name>
</gene>
<feature type="region of interest" description="Disordered" evidence="3">
    <location>
        <begin position="1"/>
        <end position="22"/>
    </location>
</feature>
<accession>A0ABY6G2H6</accession>
<evidence type="ECO:0000313" key="5">
    <source>
        <dbReference type="EMBL" id="UYG17280.1"/>
    </source>
</evidence>
<proteinExistence type="predicted"/>
<keyword evidence="2 5" id="KW-0012">Acyltransferase</keyword>
<keyword evidence="1 5" id="KW-0808">Transferase</keyword>
<dbReference type="RefSeq" id="WP_263594489.1">
    <property type="nucleotide sequence ID" value="NZ_CP107020.1"/>
</dbReference>